<dbReference type="GO" id="GO:0005737">
    <property type="term" value="C:cytoplasm"/>
    <property type="evidence" value="ECO:0007669"/>
    <property type="project" value="UniProtKB-SubCell"/>
</dbReference>
<proteinExistence type="inferred from homology"/>
<evidence type="ECO:0000256" key="4">
    <source>
        <dbReference type="ARBA" id="ARBA00023239"/>
    </source>
</evidence>
<feature type="binding site" evidence="7">
    <location>
        <position position="185"/>
    </location>
    <ligand>
        <name>Fe(2+)</name>
        <dbReference type="ChEBI" id="CHEBI:29033"/>
    </ligand>
</feature>
<keyword evidence="4 7" id="KW-0456">Lyase</keyword>
<dbReference type="UniPathway" id="UPA00252"/>
<keyword evidence="7" id="KW-0963">Cytoplasm</keyword>
<dbReference type="PANTHER" id="PTHR11108">
    <property type="entry name" value="FERROCHELATASE"/>
    <property type="match status" value="1"/>
</dbReference>
<evidence type="ECO:0000313" key="11">
    <source>
        <dbReference type="Proteomes" id="UP000516117"/>
    </source>
</evidence>
<dbReference type="RefSeq" id="WP_187721512.1">
    <property type="nucleotide sequence ID" value="NZ_CP060789.1"/>
</dbReference>
<comment type="caution">
    <text evidence="7">Lacks conserved residue(s) required for the propagation of feature annotation.</text>
</comment>
<dbReference type="KEGG" id="tdf:H9L22_02845"/>
<feature type="binding site" evidence="7">
    <location>
        <position position="55"/>
    </location>
    <ligand>
        <name>Fe-coproporphyrin III</name>
        <dbReference type="ChEBI" id="CHEBI:68438"/>
    </ligand>
</feature>
<feature type="binding site" description="axial binding residue" evidence="7">
    <location>
        <position position="14"/>
    </location>
    <ligand>
        <name>Fe-coproporphyrin III</name>
        <dbReference type="ChEBI" id="CHEBI:68438"/>
    </ligand>
    <ligandPart>
        <name>Fe</name>
        <dbReference type="ChEBI" id="CHEBI:18248"/>
    </ligandPart>
</feature>
<dbReference type="InterPro" id="IPR001015">
    <property type="entry name" value="Ferrochelatase"/>
</dbReference>
<evidence type="ECO:0000256" key="3">
    <source>
        <dbReference type="ARBA" id="ARBA00023133"/>
    </source>
</evidence>
<keyword evidence="3 7" id="KW-0350">Heme biosynthesis</keyword>
<sequence length="354" mass="37972">MSLAPYTAVMLASYGGPDRSEDVLPFMRNATVGRGIPDERLVEVSQHYELFGGRSPINELNAALLERVAGELTRRGIDVPVVIGNRNWHPFFAETAARLADDGHERVAALATSAYSSYSSCRQYREDLDLAESGIDGRVRFDKVGAFAESPKFVRAQARAVVAAWRELRSRVGADAPLRLLFVTHSIPLAMNAASGPGAPDARYDAQHLRVAAAVADLATQELGEAPAWELTYCSRSGSPHVPWLEPDVNDRMAEFAGSVAGVVTAPIGFISDHMEVLYDLDTQARQTAADEGLAYQRAATVDSDPEFVELLVDRLVELASVARGEATPPAPPAAAQAAPAVSPARPTTEKSPP</sequence>
<evidence type="ECO:0000256" key="7">
    <source>
        <dbReference type="HAMAP-Rule" id="MF_00323"/>
    </source>
</evidence>
<dbReference type="GO" id="GO:0004325">
    <property type="term" value="F:ferrochelatase activity"/>
    <property type="evidence" value="ECO:0007669"/>
    <property type="project" value="UniProtKB-UniRule"/>
</dbReference>
<name>A0A7H0H787_9ACTN</name>
<dbReference type="GO" id="GO:0046872">
    <property type="term" value="F:metal ion binding"/>
    <property type="evidence" value="ECO:0007669"/>
    <property type="project" value="UniProtKB-KW"/>
</dbReference>
<dbReference type="CDD" id="cd00419">
    <property type="entry name" value="Ferrochelatase_C"/>
    <property type="match status" value="1"/>
</dbReference>
<keyword evidence="2 7" id="KW-0408">Iron</keyword>
<evidence type="ECO:0000256" key="6">
    <source>
        <dbReference type="ARBA" id="ARBA00024536"/>
    </source>
</evidence>
<evidence type="ECO:0000256" key="5">
    <source>
        <dbReference type="ARBA" id="ARBA00023244"/>
    </source>
</evidence>
<evidence type="ECO:0000256" key="8">
    <source>
        <dbReference type="RuleBase" id="RU004185"/>
    </source>
</evidence>
<comment type="function">
    <text evidence="7">Involved in coproporphyrin-dependent heme b biosynthesis. Catalyzes the insertion of ferrous iron into coproporphyrin III to form Fe-coproporphyrin III.</text>
</comment>
<reference evidence="10 11" key="1">
    <citation type="submission" date="2020-08" db="EMBL/GenBank/DDBJ databases">
        <title>Genome sequence of Tessaracoccus defluvii JCM 17540T.</title>
        <authorList>
            <person name="Hyun D.-W."/>
            <person name="Bae J.-W."/>
        </authorList>
    </citation>
    <scope>NUCLEOTIDE SEQUENCE [LARGE SCALE GENOMIC DNA]</scope>
    <source>
        <strain evidence="10 11">JCM 17540</strain>
    </source>
</reference>
<feature type="region of interest" description="Disordered" evidence="9">
    <location>
        <begin position="324"/>
        <end position="354"/>
    </location>
</feature>
<comment type="similarity">
    <text evidence="7 8">Belongs to the ferrochelatase family.</text>
</comment>
<keyword evidence="7" id="KW-0479">Metal-binding</keyword>
<dbReference type="SUPFAM" id="SSF53800">
    <property type="entry name" value="Chelatase"/>
    <property type="match status" value="1"/>
</dbReference>
<dbReference type="GO" id="GO:0006783">
    <property type="term" value="P:heme biosynthetic process"/>
    <property type="evidence" value="ECO:0007669"/>
    <property type="project" value="UniProtKB-UniRule"/>
</dbReference>
<feature type="compositionally biased region" description="Low complexity" evidence="9">
    <location>
        <begin position="334"/>
        <end position="347"/>
    </location>
</feature>
<feature type="binding site" evidence="7">
    <location>
        <position position="276"/>
    </location>
    <ligand>
        <name>Fe(2+)</name>
        <dbReference type="ChEBI" id="CHEBI:29033"/>
    </ligand>
</feature>
<dbReference type="Pfam" id="PF00762">
    <property type="entry name" value="Ferrochelatase"/>
    <property type="match status" value="1"/>
</dbReference>
<dbReference type="AlphaFoldDB" id="A0A7H0H787"/>
<dbReference type="CDD" id="cd03411">
    <property type="entry name" value="Ferrochelatase_N"/>
    <property type="match status" value="1"/>
</dbReference>
<keyword evidence="5 7" id="KW-0627">Porphyrin biosynthesis</keyword>
<dbReference type="Proteomes" id="UP000516117">
    <property type="component" value="Chromosome"/>
</dbReference>
<evidence type="ECO:0000256" key="1">
    <source>
        <dbReference type="ARBA" id="ARBA00004744"/>
    </source>
</evidence>
<protein>
    <recommendedName>
        <fullName evidence="7">Coproporphyrin III ferrochelatase</fullName>
        <ecNumber evidence="7">4.99.1.9</ecNumber>
    </recommendedName>
</protein>
<dbReference type="PANTHER" id="PTHR11108:SF1">
    <property type="entry name" value="FERROCHELATASE, MITOCHONDRIAL"/>
    <property type="match status" value="1"/>
</dbReference>
<evidence type="ECO:0000313" key="10">
    <source>
        <dbReference type="EMBL" id="QNP56403.1"/>
    </source>
</evidence>
<dbReference type="InterPro" id="IPR033644">
    <property type="entry name" value="Ferrochelatase_C"/>
</dbReference>
<evidence type="ECO:0000256" key="9">
    <source>
        <dbReference type="SAM" id="MobiDB-lite"/>
    </source>
</evidence>
<comment type="subcellular location">
    <subcellularLocation>
        <location evidence="7">Cytoplasm</location>
    </subcellularLocation>
</comment>
<accession>A0A7H0H787</accession>
<dbReference type="EMBL" id="CP060789">
    <property type="protein sequence ID" value="QNP56403.1"/>
    <property type="molecule type" value="Genomic_DNA"/>
</dbReference>
<organism evidence="10 11">
    <name type="scientific">Tessaracoccus defluvii</name>
    <dbReference type="NCBI Taxonomy" id="1285901"/>
    <lineage>
        <taxon>Bacteria</taxon>
        <taxon>Bacillati</taxon>
        <taxon>Actinomycetota</taxon>
        <taxon>Actinomycetes</taxon>
        <taxon>Propionibacteriales</taxon>
        <taxon>Propionibacteriaceae</taxon>
        <taxon>Tessaracoccus</taxon>
    </lineage>
</organism>
<evidence type="ECO:0000256" key="2">
    <source>
        <dbReference type="ARBA" id="ARBA00023004"/>
    </source>
</evidence>
<keyword evidence="11" id="KW-1185">Reference proteome</keyword>
<dbReference type="HAMAP" id="MF_00323">
    <property type="entry name" value="Ferrochelatase"/>
    <property type="match status" value="1"/>
</dbReference>
<feature type="binding site" evidence="7">
    <location>
        <position position="124"/>
    </location>
    <ligand>
        <name>Fe-coproporphyrin III</name>
        <dbReference type="ChEBI" id="CHEBI:68438"/>
    </ligand>
</feature>
<comment type="pathway">
    <text evidence="1 7">Porphyrin-containing compound metabolism; protoheme biosynthesis.</text>
</comment>
<gene>
    <name evidence="7" type="primary">cpfC</name>
    <name evidence="10" type="ORF">H9L22_02845</name>
</gene>
<comment type="catalytic activity">
    <reaction evidence="6">
        <text>Fe-coproporphyrin III + 2 H(+) = coproporphyrin III + Fe(2+)</text>
        <dbReference type="Rhea" id="RHEA:49572"/>
        <dbReference type="ChEBI" id="CHEBI:15378"/>
        <dbReference type="ChEBI" id="CHEBI:29033"/>
        <dbReference type="ChEBI" id="CHEBI:68438"/>
        <dbReference type="ChEBI" id="CHEBI:131725"/>
        <dbReference type="EC" id="4.99.1.9"/>
    </reaction>
    <physiologicalReaction direction="right-to-left" evidence="6">
        <dbReference type="Rhea" id="RHEA:49574"/>
    </physiologicalReaction>
</comment>
<dbReference type="InterPro" id="IPR033659">
    <property type="entry name" value="Ferrochelatase_N"/>
</dbReference>
<dbReference type="Gene3D" id="3.40.50.1400">
    <property type="match status" value="2"/>
</dbReference>
<dbReference type="EC" id="4.99.1.9" evidence="7"/>